<sequence length="302" mass="34934">MSMSNTEKPKYVITVNDDQDLLNPASYHIEPVQVLQRSEVESTVISDTLGEFRVKTENIYENEIEAQKRCYLVANDVSRKRTARIIAEGDLPAHILPNFDPFITTNPLRVLERNTAVMIQTNTVTSTANVQKVIQIMAMTVEDINMMMMLCNLMTFVNDYAKKLLGKYIIVELSSLFILFNGGSDVKGLKDFNTDYANQEYRQLLSTIRNLEKTCSFRLIRDKVAAHKDSNLDMQGYISIWNRITYKSIDAYKRALYDHLDKVLQKYYPHEYVDYFKMNYSTLNGLMMTAKEGYESFGDYEV</sequence>
<dbReference type="Proteomes" id="UP001164761">
    <property type="component" value="Chromosome"/>
</dbReference>
<reference evidence="1" key="1">
    <citation type="submission" date="2022-08" db="EMBL/GenBank/DDBJ databases">
        <title>Alicyclobacillus fastidiosus DSM 17978, complete genome.</title>
        <authorList>
            <person name="Wang Q."/>
            <person name="Cai R."/>
            <person name="Wang Z."/>
        </authorList>
    </citation>
    <scope>NUCLEOTIDE SEQUENCE</scope>
    <source>
        <strain evidence="1">DSM 17978</strain>
    </source>
</reference>
<evidence type="ECO:0000313" key="2">
    <source>
        <dbReference type="Proteomes" id="UP001164761"/>
    </source>
</evidence>
<organism evidence="1 2">
    <name type="scientific">Alicyclobacillus fastidiosus</name>
    <dbReference type="NCBI Taxonomy" id="392011"/>
    <lineage>
        <taxon>Bacteria</taxon>
        <taxon>Bacillati</taxon>
        <taxon>Bacillota</taxon>
        <taxon>Bacilli</taxon>
        <taxon>Bacillales</taxon>
        <taxon>Alicyclobacillaceae</taxon>
        <taxon>Alicyclobacillus</taxon>
    </lineage>
</organism>
<evidence type="ECO:0008006" key="3">
    <source>
        <dbReference type="Google" id="ProtNLM"/>
    </source>
</evidence>
<accession>A0ABY6ZIT1</accession>
<dbReference type="EMBL" id="CP104067">
    <property type="protein sequence ID" value="WAH42397.1"/>
    <property type="molecule type" value="Genomic_DNA"/>
</dbReference>
<protein>
    <recommendedName>
        <fullName evidence="3">Virion structural protein</fullName>
    </recommendedName>
</protein>
<name>A0ABY6ZIT1_9BACL</name>
<evidence type="ECO:0000313" key="1">
    <source>
        <dbReference type="EMBL" id="WAH42397.1"/>
    </source>
</evidence>
<keyword evidence="2" id="KW-1185">Reference proteome</keyword>
<proteinExistence type="predicted"/>
<gene>
    <name evidence="1" type="ORF">NZD89_02510</name>
</gene>
<dbReference type="RefSeq" id="WP_268006279.1">
    <property type="nucleotide sequence ID" value="NZ_BSUT01000001.1"/>
</dbReference>